<dbReference type="PANTHER" id="PTHR45036:SF1">
    <property type="entry name" value="METHYLTRANSFERASE LIKE 7A"/>
    <property type="match status" value="1"/>
</dbReference>
<dbReference type="GO" id="GO:0008757">
    <property type="term" value="F:S-adenosylmethionine-dependent methyltransferase activity"/>
    <property type="evidence" value="ECO:0007669"/>
    <property type="project" value="InterPro"/>
</dbReference>
<dbReference type="InterPro" id="IPR052356">
    <property type="entry name" value="Thiol_S-MT"/>
</dbReference>
<feature type="domain" description="Methyltransferase type 11" evidence="1">
    <location>
        <begin position="17"/>
        <end position="110"/>
    </location>
</feature>
<dbReference type="PANTHER" id="PTHR45036">
    <property type="entry name" value="METHYLTRANSFERASE LIKE 7B"/>
    <property type="match status" value="1"/>
</dbReference>
<protein>
    <submittedName>
        <fullName evidence="2">Ubiquinone biosynthesis protein</fullName>
    </submittedName>
</protein>
<dbReference type="AlphaFoldDB" id="A0A917B8J4"/>
<dbReference type="Gene3D" id="3.40.50.150">
    <property type="entry name" value="Vaccinia Virus protein VP39"/>
    <property type="match status" value="1"/>
</dbReference>
<evidence type="ECO:0000259" key="1">
    <source>
        <dbReference type="Pfam" id="PF08241"/>
    </source>
</evidence>
<gene>
    <name evidence="2" type="ORF">GCM10010954_31950</name>
</gene>
<organism evidence="2 3">
    <name type="scientific">Halobacillus andaensis</name>
    <dbReference type="NCBI Taxonomy" id="1176239"/>
    <lineage>
        <taxon>Bacteria</taxon>
        <taxon>Bacillati</taxon>
        <taxon>Bacillota</taxon>
        <taxon>Bacilli</taxon>
        <taxon>Bacillales</taxon>
        <taxon>Bacillaceae</taxon>
        <taxon>Halobacillus</taxon>
    </lineage>
</organism>
<proteinExistence type="predicted"/>
<keyword evidence="3" id="KW-1185">Reference proteome</keyword>
<accession>A0A917B8J4</accession>
<sequence>MHKIRKDLLKEASGNVLEIGAGTGLNFPYYDHVSSVDAVEPNTAMVNYAFENGKGAKPIIRFHDAVAEHLPFQANQFETVVGTLVFCTIPEPKLAVEEIERVAKPGAKVILFEHVKMEKDWMAFAQKAVTPLWKRLCDGCHLDRDTLKLVKESKIEIDRVDAYYDGLFITIIGHLPE</sequence>
<evidence type="ECO:0000313" key="2">
    <source>
        <dbReference type="EMBL" id="GGF30413.1"/>
    </source>
</evidence>
<dbReference type="InterPro" id="IPR029063">
    <property type="entry name" value="SAM-dependent_MTases_sf"/>
</dbReference>
<evidence type="ECO:0000313" key="3">
    <source>
        <dbReference type="Proteomes" id="UP000660110"/>
    </source>
</evidence>
<dbReference type="CDD" id="cd02440">
    <property type="entry name" value="AdoMet_MTases"/>
    <property type="match status" value="1"/>
</dbReference>
<dbReference type="SUPFAM" id="SSF53335">
    <property type="entry name" value="S-adenosyl-L-methionine-dependent methyltransferases"/>
    <property type="match status" value="1"/>
</dbReference>
<dbReference type="Pfam" id="PF08241">
    <property type="entry name" value="Methyltransf_11"/>
    <property type="match status" value="1"/>
</dbReference>
<dbReference type="RefSeq" id="WP_229735392.1">
    <property type="nucleotide sequence ID" value="NZ_BMEL01000004.1"/>
</dbReference>
<name>A0A917B8J4_HALAA</name>
<dbReference type="Proteomes" id="UP000660110">
    <property type="component" value="Unassembled WGS sequence"/>
</dbReference>
<dbReference type="InterPro" id="IPR013216">
    <property type="entry name" value="Methyltransf_11"/>
</dbReference>
<dbReference type="EMBL" id="BMEL01000004">
    <property type="protein sequence ID" value="GGF30413.1"/>
    <property type="molecule type" value="Genomic_DNA"/>
</dbReference>
<reference evidence="2" key="1">
    <citation type="journal article" date="2014" name="Int. J. Syst. Evol. Microbiol.">
        <title>Complete genome sequence of Corynebacterium casei LMG S-19264T (=DSM 44701T), isolated from a smear-ripened cheese.</title>
        <authorList>
            <consortium name="US DOE Joint Genome Institute (JGI-PGF)"/>
            <person name="Walter F."/>
            <person name="Albersmeier A."/>
            <person name="Kalinowski J."/>
            <person name="Ruckert C."/>
        </authorList>
    </citation>
    <scope>NUCLEOTIDE SEQUENCE</scope>
    <source>
        <strain evidence="2">CGMCC 1.12153</strain>
    </source>
</reference>
<comment type="caution">
    <text evidence="2">The sequence shown here is derived from an EMBL/GenBank/DDBJ whole genome shotgun (WGS) entry which is preliminary data.</text>
</comment>
<keyword evidence="2" id="KW-0830">Ubiquinone</keyword>
<reference evidence="2" key="2">
    <citation type="submission" date="2020-09" db="EMBL/GenBank/DDBJ databases">
        <authorList>
            <person name="Sun Q."/>
            <person name="Zhou Y."/>
        </authorList>
    </citation>
    <scope>NUCLEOTIDE SEQUENCE</scope>
    <source>
        <strain evidence="2">CGMCC 1.12153</strain>
    </source>
</reference>